<reference evidence="7" key="1">
    <citation type="submission" date="2023-07" db="EMBL/GenBank/DDBJ databases">
        <title>Chromosome-level genome assembly of Artemia franciscana.</title>
        <authorList>
            <person name="Jo E."/>
        </authorList>
    </citation>
    <scope>NUCLEOTIDE SEQUENCE</scope>
    <source>
        <tissue evidence="7">Whole body</tissue>
    </source>
</reference>
<comment type="subcellular location">
    <subcellularLocation>
        <location evidence="1 5">Nucleus</location>
    </subcellularLocation>
</comment>
<comment type="subunit">
    <text evidence="5">Component of the Mediator complex.</text>
</comment>
<organism evidence="7 8">
    <name type="scientific">Artemia franciscana</name>
    <name type="common">Brine shrimp</name>
    <name type="synonym">Artemia sanfranciscana</name>
    <dbReference type="NCBI Taxonomy" id="6661"/>
    <lineage>
        <taxon>Eukaryota</taxon>
        <taxon>Metazoa</taxon>
        <taxon>Ecdysozoa</taxon>
        <taxon>Arthropoda</taxon>
        <taxon>Crustacea</taxon>
        <taxon>Branchiopoda</taxon>
        <taxon>Anostraca</taxon>
        <taxon>Artemiidae</taxon>
        <taxon>Artemia</taxon>
    </lineage>
</organism>
<keyword evidence="2 5" id="KW-0805">Transcription regulation</keyword>
<evidence type="ECO:0000256" key="2">
    <source>
        <dbReference type="ARBA" id="ARBA00023015"/>
    </source>
</evidence>
<evidence type="ECO:0000256" key="4">
    <source>
        <dbReference type="ARBA" id="ARBA00023242"/>
    </source>
</evidence>
<feature type="compositionally biased region" description="Basic residues" evidence="6">
    <location>
        <begin position="65"/>
        <end position="74"/>
    </location>
</feature>
<comment type="caution">
    <text evidence="7">The sequence shown here is derived from an EMBL/GenBank/DDBJ whole genome shotgun (WGS) entry which is preliminary data.</text>
</comment>
<keyword evidence="8" id="KW-1185">Reference proteome</keyword>
<accession>A0AA88I1P5</accession>
<evidence type="ECO:0000256" key="1">
    <source>
        <dbReference type="ARBA" id="ARBA00004123"/>
    </source>
</evidence>
<dbReference type="GO" id="GO:0006357">
    <property type="term" value="P:regulation of transcription by RNA polymerase II"/>
    <property type="evidence" value="ECO:0007669"/>
    <property type="project" value="InterPro"/>
</dbReference>
<comment type="similarity">
    <text evidence="5">Belongs to the Mediator complex subunit 19 family.</text>
</comment>
<name>A0AA88I1P5_ARTSF</name>
<keyword evidence="5" id="KW-0010">Activator</keyword>
<evidence type="ECO:0000313" key="8">
    <source>
        <dbReference type="Proteomes" id="UP001187531"/>
    </source>
</evidence>
<dbReference type="AlphaFoldDB" id="A0AA88I1P5"/>
<evidence type="ECO:0000256" key="5">
    <source>
        <dbReference type="RuleBase" id="RU364151"/>
    </source>
</evidence>
<dbReference type="Proteomes" id="UP001187531">
    <property type="component" value="Unassembled WGS sequence"/>
</dbReference>
<proteinExistence type="inferred from homology"/>
<dbReference type="GO" id="GO:0003712">
    <property type="term" value="F:transcription coregulator activity"/>
    <property type="evidence" value="ECO:0007669"/>
    <property type="project" value="InterPro"/>
</dbReference>
<dbReference type="InterPro" id="IPR019403">
    <property type="entry name" value="Mediator_Med19_met"/>
</dbReference>
<feature type="region of interest" description="Disordered" evidence="6">
    <location>
        <begin position="62"/>
        <end position="145"/>
    </location>
</feature>
<dbReference type="EMBL" id="JAVRJZ010000009">
    <property type="protein sequence ID" value="KAK2718479.1"/>
    <property type="molecule type" value="Genomic_DNA"/>
</dbReference>
<dbReference type="Pfam" id="PF10278">
    <property type="entry name" value="Med19"/>
    <property type="match status" value="1"/>
</dbReference>
<evidence type="ECO:0000313" key="7">
    <source>
        <dbReference type="EMBL" id="KAK2718479.1"/>
    </source>
</evidence>
<protein>
    <recommendedName>
        <fullName evidence="5">Mediator of RNA polymerase II transcription subunit 19</fullName>
    </recommendedName>
    <alternativeName>
        <fullName evidence="5">Mediator complex subunit 19</fullName>
    </alternativeName>
</protein>
<dbReference type="GO" id="GO:0016592">
    <property type="term" value="C:mediator complex"/>
    <property type="evidence" value="ECO:0007669"/>
    <property type="project" value="InterPro"/>
</dbReference>
<evidence type="ECO:0000256" key="6">
    <source>
        <dbReference type="SAM" id="MobiDB-lite"/>
    </source>
</evidence>
<gene>
    <name evidence="5" type="primary">MED19</name>
    <name evidence="7" type="ORF">QYM36_005715</name>
</gene>
<sequence length="145" mass="16185">MLVNLCRVEFVLEHVDSLRLLIEKPPIGGKELHPLNSLQLTGFRLHPGVLPEDFKQTLSIYQGGVKKKKKKKDKYRGGDISGAEGSGAGSGAEASQDGYEKKHKKQKKSEEEKDKKKRKKEKKKKRQKHSPEYPGSAAPGTPKLL</sequence>
<feature type="compositionally biased region" description="Basic residues" evidence="6">
    <location>
        <begin position="115"/>
        <end position="128"/>
    </location>
</feature>
<keyword evidence="4 5" id="KW-0539">Nucleus</keyword>
<comment type="function">
    <text evidence="5">Component of the Mediator complex, a coactivator involved in the regulated transcription of nearly all RNA polymerase II-dependent genes. Mediator functions as a bridge to convey information from gene-specific regulatory proteins to the basal RNA polymerase II transcription machinery. Mediator is recruited to promoters by direct interactions with regulatory proteins and serves as a scaffold for the assembly of a functional preinitiation complex with RNA polymerase II and the general transcription factors.</text>
</comment>
<keyword evidence="3 5" id="KW-0804">Transcription</keyword>
<evidence type="ECO:0000256" key="3">
    <source>
        <dbReference type="ARBA" id="ARBA00023163"/>
    </source>
</evidence>